<evidence type="ECO:0000313" key="1">
    <source>
        <dbReference type="EMBL" id="JAH27837.1"/>
    </source>
</evidence>
<proteinExistence type="predicted"/>
<name>A0A0E9RGC4_ANGAN</name>
<organism evidence="1">
    <name type="scientific">Anguilla anguilla</name>
    <name type="common">European freshwater eel</name>
    <name type="synonym">Muraena anguilla</name>
    <dbReference type="NCBI Taxonomy" id="7936"/>
    <lineage>
        <taxon>Eukaryota</taxon>
        <taxon>Metazoa</taxon>
        <taxon>Chordata</taxon>
        <taxon>Craniata</taxon>
        <taxon>Vertebrata</taxon>
        <taxon>Euteleostomi</taxon>
        <taxon>Actinopterygii</taxon>
        <taxon>Neopterygii</taxon>
        <taxon>Teleostei</taxon>
        <taxon>Anguilliformes</taxon>
        <taxon>Anguillidae</taxon>
        <taxon>Anguilla</taxon>
    </lineage>
</organism>
<reference evidence="1" key="2">
    <citation type="journal article" date="2015" name="Fish Shellfish Immunol.">
        <title>Early steps in the European eel (Anguilla anguilla)-Vibrio vulnificus interaction in the gills: Role of the RtxA13 toxin.</title>
        <authorList>
            <person name="Callol A."/>
            <person name="Pajuelo D."/>
            <person name="Ebbesson L."/>
            <person name="Teles M."/>
            <person name="MacKenzie S."/>
            <person name="Amaro C."/>
        </authorList>
    </citation>
    <scope>NUCLEOTIDE SEQUENCE</scope>
</reference>
<dbReference type="EMBL" id="GBXM01080740">
    <property type="protein sequence ID" value="JAH27837.1"/>
    <property type="molecule type" value="Transcribed_RNA"/>
</dbReference>
<protein>
    <submittedName>
        <fullName evidence="1">Uncharacterized protein</fullName>
    </submittedName>
</protein>
<accession>A0A0E9RGC4</accession>
<reference evidence="1" key="1">
    <citation type="submission" date="2014-11" db="EMBL/GenBank/DDBJ databases">
        <authorList>
            <person name="Amaro Gonzalez C."/>
        </authorList>
    </citation>
    <scope>NUCLEOTIDE SEQUENCE</scope>
</reference>
<dbReference type="AlphaFoldDB" id="A0A0E9RGC4"/>
<sequence length="28" mass="3168">MLRDEYEHCPEGCLPVSFLALEPGKSVF</sequence>